<sequence length="113" mass="12735">MPMASLANSAMEAASRWLASNDCSTRFTAGRHSFPSIVRVKRRNNVTHAAGTEPKPKAANPLTYRIVDESSINTLPPYINIFSCFQFLHRMETVSQEIKRVRAQIEENEQLAI</sequence>
<reference evidence="1" key="1">
    <citation type="submission" date="2023-04" db="EMBL/GenBank/DDBJ databases">
        <authorList>
            <person name="Vijverberg K."/>
            <person name="Xiong W."/>
            <person name="Schranz E."/>
        </authorList>
    </citation>
    <scope>NUCLEOTIDE SEQUENCE</scope>
</reference>
<name>A0AA35ZWA2_LACSI</name>
<gene>
    <name evidence="1" type="ORF">LSALG_LOCUS38189</name>
</gene>
<dbReference type="EMBL" id="OX465084">
    <property type="protein sequence ID" value="CAI9299479.1"/>
    <property type="molecule type" value="Genomic_DNA"/>
</dbReference>
<keyword evidence="2" id="KW-1185">Reference proteome</keyword>
<dbReference type="AlphaFoldDB" id="A0AA35ZWA2"/>
<protein>
    <submittedName>
        <fullName evidence="1">Uncharacterized protein</fullName>
    </submittedName>
</protein>
<organism evidence="1 2">
    <name type="scientific">Lactuca saligna</name>
    <name type="common">Willowleaf lettuce</name>
    <dbReference type="NCBI Taxonomy" id="75948"/>
    <lineage>
        <taxon>Eukaryota</taxon>
        <taxon>Viridiplantae</taxon>
        <taxon>Streptophyta</taxon>
        <taxon>Embryophyta</taxon>
        <taxon>Tracheophyta</taxon>
        <taxon>Spermatophyta</taxon>
        <taxon>Magnoliopsida</taxon>
        <taxon>eudicotyledons</taxon>
        <taxon>Gunneridae</taxon>
        <taxon>Pentapetalae</taxon>
        <taxon>asterids</taxon>
        <taxon>campanulids</taxon>
        <taxon>Asterales</taxon>
        <taxon>Asteraceae</taxon>
        <taxon>Cichorioideae</taxon>
        <taxon>Cichorieae</taxon>
        <taxon>Lactucinae</taxon>
        <taxon>Lactuca</taxon>
    </lineage>
</organism>
<dbReference type="Proteomes" id="UP001177003">
    <property type="component" value="Chromosome 8"/>
</dbReference>
<proteinExistence type="predicted"/>
<accession>A0AA35ZWA2</accession>
<evidence type="ECO:0000313" key="1">
    <source>
        <dbReference type="EMBL" id="CAI9299479.1"/>
    </source>
</evidence>
<evidence type="ECO:0000313" key="2">
    <source>
        <dbReference type="Proteomes" id="UP001177003"/>
    </source>
</evidence>